<keyword evidence="4" id="KW-0274">FAD</keyword>
<keyword evidence="3" id="KW-0285">Flavoprotein</keyword>
<dbReference type="PANTHER" id="PTHR48083:SF28">
    <property type="entry name" value="ACYL-COA DEHYDROGENASE FAMILY PROTEIN (AFU_ORTHOLOGUE AFUA_6G10880)-RELATED"/>
    <property type="match status" value="1"/>
</dbReference>
<feature type="domain" description="Cytochrome b5 heme-binding" evidence="6">
    <location>
        <begin position="2"/>
        <end position="78"/>
    </location>
</feature>
<dbReference type="AlphaFoldDB" id="A0A2R5GUC5"/>
<dbReference type="InParanoid" id="A0A2R5GUC5"/>
<accession>A0A2R5GUC5</accession>
<evidence type="ECO:0000256" key="3">
    <source>
        <dbReference type="ARBA" id="ARBA00022630"/>
    </source>
</evidence>
<dbReference type="Pfam" id="PF00441">
    <property type="entry name" value="Acyl-CoA_dh_1"/>
    <property type="match status" value="1"/>
</dbReference>
<comment type="caution">
    <text evidence="7">The sequence shown here is derived from an EMBL/GenBank/DDBJ whole genome shotgun (WGS) entry which is preliminary data.</text>
</comment>
<dbReference type="PANTHER" id="PTHR48083">
    <property type="entry name" value="MEDIUM-CHAIN SPECIFIC ACYL-COA DEHYDROGENASE, MITOCHONDRIAL-RELATED"/>
    <property type="match status" value="1"/>
</dbReference>
<dbReference type="Proteomes" id="UP000241890">
    <property type="component" value="Unassembled WGS sequence"/>
</dbReference>
<evidence type="ECO:0000256" key="2">
    <source>
        <dbReference type="ARBA" id="ARBA00009347"/>
    </source>
</evidence>
<dbReference type="OrthoDB" id="10254877at2759"/>
<dbReference type="GO" id="GO:0050660">
    <property type="term" value="F:flavin adenine dinucleotide binding"/>
    <property type="evidence" value="ECO:0007669"/>
    <property type="project" value="InterPro"/>
</dbReference>
<dbReference type="Gene3D" id="2.40.110.10">
    <property type="entry name" value="Butyryl-CoA Dehydrogenase, subunit A, domain 2"/>
    <property type="match status" value="1"/>
</dbReference>
<protein>
    <submittedName>
        <fullName evidence="7">Long-chain specific acyl-CoA dehydrogenase, mitochondrial</fullName>
    </submittedName>
</protein>
<dbReference type="SUPFAM" id="SSF47203">
    <property type="entry name" value="Acyl-CoA dehydrogenase C-terminal domain-like"/>
    <property type="match status" value="1"/>
</dbReference>
<dbReference type="Gene3D" id="3.10.120.10">
    <property type="entry name" value="Cytochrome b5-like heme/steroid binding domain"/>
    <property type="match status" value="1"/>
</dbReference>
<keyword evidence="8" id="KW-1185">Reference proteome</keyword>
<dbReference type="PROSITE" id="PS50255">
    <property type="entry name" value="CYTOCHROME_B5_2"/>
    <property type="match status" value="1"/>
</dbReference>
<dbReference type="EMBL" id="BEYU01000154">
    <property type="protein sequence ID" value="GBG33368.1"/>
    <property type="molecule type" value="Genomic_DNA"/>
</dbReference>
<evidence type="ECO:0000313" key="7">
    <source>
        <dbReference type="EMBL" id="GBG33368.1"/>
    </source>
</evidence>
<comment type="similarity">
    <text evidence="2">Belongs to the acyl-CoA dehydrogenase family.</text>
</comment>
<evidence type="ECO:0000259" key="6">
    <source>
        <dbReference type="PROSITE" id="PS50255"/>
    </source>
</evidence>
<evidence type="ECO:0000256" key="5">
    <source>
        <dbReference type="ARBA" id="ARBA00023002"/>
    </source>
</evidence>
<dbReference type="InterPro" id="IPR036400">
    <property type="entry name" value="Cyt_B5-like_heme/steroid_sf"/>
</dbReference>
<dbReference type="InterPro" id="IPR009075">
    <property type="entry name" value="AcylCo_DH/oxidase_C"/>
</dbReference>
<name>A0A2R5GUC5_9STRA</name>
<dbReference type="InterPro" id="IPR036250">
    <property type="entry name" value="AcylCo_DH-like_C"/>
</dbReference>
<organism evidence="7 8">
    <name type="scientific">Hondaea fermentalgiana</name>
    <dbReference type="NCBI Taxonomy" id="2315210"/>
    <lineage>
        <taxon>Eukaryota</taxon>
        <taxon>Sar</taxon>
        <taxon>Stramenopiles</taxon>
        <taxon>Bigyra</taxon>
        <taxon>Labyrinthulomycetes</taxon>
        <taxon>Thraustochytrida</taxon>
        <taxon>Thraustochytriidae</taxon>
        <taxon>Hondaea</taxon>
    </lineage>
</organism>
<dbReference type="InterPro" id="IPR006091">
    <property type="entry name" value="Acyl-CoA_Oxase/DH_mid-dom"/>
</dbReference>
<dbReference type="InterPro" id="IPR013786">
    <property type="entry name" value="AcylCoA_DH/ox_N"/>
</dbReference>
<dbReference type="Pfam" id="PF02771">
    <property type="entry name" value="Acyl-CoA_dh_N"/>
    <property type="match status" value="1"/>
</dbReference>
<evidence type="ECO:0000256" key="1">
    <source>
        <dbReference type="ARBA" id="ARBA00001974"/>
    </source>
</evidence>
<comment type="cofactor">
    <cofactor evidence="1">
        <name>FAD</name>
        <dbReference type="ChEBI" id="CHEBI:57692"/>
    </cofactor>
</comment>
<sequence length="526" mass="58023">MAETISRAEVKRHNKEEDAWIVINDCVYDVTKFAMLHPGGEKLLLQYAGEDATEDFYGLHKQSVLDKFGPRLLKGKLPATEAPVETNEADGVSAWGKISKVPYAEMPYWRGWKSPYYNESHVRFRKYVREFYDKEVREIAVNGETTHEAPSLELMQTISKAGLMHTQLGPGEHLNLLPMPAGLKPEEFDYFHSMILHEEGARVMAPGFFDGIYAGFTISVPALLHFGTEKMKKTVLPEILAGRQRSCLAITEAFAGSDVANLRTTATKSADGSHYIVNGTKKWITNGTFADYAVTAVRTGGAGAGGVSMLFIPLKSEGVNAKIIKAAYSHSAGTSYLTFENVKVPVENLMGKENQGFALVMANFNMERLHLVQGVVACMRYVTEECFKWATQRKVFGKPLMQQPVIRKKLGCMIADVESCSAWLELVTYQVQNMSFEEQNRQLGGTIGLLKYQATTAAQNVARDAVEIFGGRGLTQTGMGRVISCFHRTIIGPHIFGGAADVVLDLGVRQAVKAFAPDLDSPESKL</sequence>
<dbReference type="Gene3D" id="1.20.140.10">
    <property type="entry name" value="Butyryl-CoA Dehydrogenase, subunit A, domain 3"/>
    <property type="match status" value="1"/>
</dbReference>
<dbReference type="InterPro" id="IPR001199">
    <property type="entry name" value="Cyt_B5-like_heme/steroid-bd"/>
</dbReference>
<dbReference type="SUPFAM" id="SSF56645">
    <property type="entry name" value="Acyl-CoA dehydrogenase NM domain-like"/>
    <property type="match status" value="1"/>
</dbReference>
<keyword evidence="5" id="KW-0560">Oxidoreductase</keyword>
<dbReference type="Gene3D" id="1.10.540.10">
    <property type="entry name" value="Acyl-CoA dehydrogenase/oxidase, N-terminal domain"/>
    <property type="match status" value="1"/>
</dbReference>
<dbReference type="SMART" id="SM01117">
    <property type="entry name" value="Cyt-b5"/>
    <property type="match status" value="1"/>
</dbReference>
<evidence type="ECO:0000256" key="4">
    <source>
        <dbReference type="ARBA" id="ARBA00022827"/>
    </source>
</evidence>
<dbReference type="PRINTS" id="PR00363">
    <property type="entry name" value="CYTOCHROMEB5"/>
</dbReference>
<dbReference type="InterPro" id="IPR009100">
    <property type="entry name" value="AcylCoA_DH/oxidase_NM_dom_sf"/>
</dbReference>
<dbReference type="Pfam" id="PF00173">
    <property type="entry name" value="Cyt-b5"/>
    <property type="match status" value="1"/>
</dbReference>
<dbReference type="InterPro" id="IPR046373">
    <property type="entry name" value="Acyl-CoA_Oxase/DH_mid-dom_sf"/>
</dbReference>
<dbReference type="SUPFAM" id="SSF55856">
    <property type="entry name" value="Cytochrome b5-like heme/steroid binding domain"/>
    <property type="match status" value="1"/>
</dbReference>
<dbReference type="Pfam" id="PF02770">
    <property type="entry name" value="Acyl-CoA_dh_M"/>
    <property type="match status" value="1"/>
</dbReference>
<gene>
    <name evidence="7" type="ORF">FCC1311_096591</name>
</gene>
<proteinExistence type="inferred from homology"/>
<dbReference type="GO" id="GO:0033539">
    <property type="term" value="P:fatty acid beta-oxidation using acyl-CoA dehydrogenase"/>
    <property type="evidence" value="ECO:0007669"/>
    <property type="project" value="TreeGrafter"/>
</dbReference>
<dbReference type="GO" id="GO:0005737">
    <property type="term" value="C:cytoplasm"/>
    <property type="evidence" value="ECO:0007669"/>
    <property type="project" value="TreeGrafter"/>
</dbReference>
<dbReference type="InterPro" id="IPR037069">
    <property type="entry name" value="AcylCoA_DH/ox_N_sf"/>
</dbReference>
<evidence type="ECO:0000313" key="8">
    <source>
        <dbReference type="Proteomes" id="UP000241890"/>
    </source>
</evidence>
<dbReference type="GO" id="GO:0003995">
    <property type="term" value="F:acyl-CoA dehydrogenase activity"/>
    <property type="evidence" value="ECO:0007669"/>
    <property type="project" value="TreeGrafter"/>
</dbReference>
<dbReference type="InterPro" id="IPR050741">
    <property type="entry name" value="Acyl-CoA_dehydrogenase"/>
</dbReference>
<reference evidence="7 8" key="1">
    <citation type="submission" date="2017-12" db="EMBL/GenBank/DDBJ databases">
        <title>Sequencing, de novo assembly and annotation of complete genome of a new Thraustochytrid species, strain FCC1311.</title>
        <authorList>
            <person name="Sedici K."/>
            <person name="Godart F."/>
            <person name="Aiese Cigliano R."/>
            <person name="Sanseverino W."/>
            <person name="Barakat M."/>
            <person name="Ortet P."/>
            <person name="Marechal E."/>
            <person name="Cagnac O."/>
            <person name="Amato A."/>
        </authorList>
    </citation>
    <scope>NUCLEOTIDE SEQUENCE [LARGE SCALE GENOMIC DNA]</scope>
</reference>